<sequence length="164" mass="17599">MSRTERKGAPTPVADLPGLIGREIGVSRWITVDQTRIDAFAEVTEDRQFIHIDPEAAAKTPFGGTIAHGFLTLSLLSAMTYDAVPPLEGVVMGVNYGFDKLRFLAPVPAGSNVRGRFKLISAEDKGPMGGGSRWLLKHEVTVELEGADKPALIAEWLGMQVVGG</sequence>
<comment type="caution">
    <text evidence="2">The sequence shown here is derived from an EMBL/GenBank/DDBJ whole genome shotgun (WGS) entry which is preliminary data.</text>
</comment>
<accession>A0A7W8HYT2</accession>
<dbReference type="Gene3D" id="3.10.129.10">
    <property type="entry name" value="Hotdog Thioesterase"/>
    <property type="match status" value="1"/>
</dbReference>
<dbReference type="CDD" id="cd03450">
    <property type="entry name" value="NodN"/>
    <property type="match status" value="1"/>
</dbReference>
<dbReference type="SUPFAM" id="SSF54637">
    <property type="entry name" value="Thioesterase/thiol ester dehydrase-isomerase"/>
    <property type="match status" value="1"/>
</dbReference>
<protein>
    <submittedName>
        <fullName evidence="2">Acyl dehydratase</fullName>
    </submittedName>
</protein>
<dbReference type="InterPro" id="IPR039375">
    <property type="entry name" value="NodN-like"/>
</dbReference>
<dbReference type="InterPro" id="IPR002539">
    <property type="entry name" value="MaoC-like_dom"/>
</dbReference>
<keyword evidence="3" id="KW-1185">Reference proteome</keyword>
<dbReference type="Pfam" id="PF01575">
    <property type="entry name" value="MaoC_dehydratas"/>
    <property type="match status" value="1"/>
</dbReference>
<dbReference type="EMBL" id="JACHFZ010000002">
    <property type="protein sequence ID" value="MBB5291578.1"/>
    <property type="molecule type" value="Genomic_DNA"/>
</dbReference>
<dbReference type="RefSeq" id="WP_183253166.1">
    <property type="nucleotide sequence ID" value="NZ_BAAAFF010000006.1"/>
</dbReference>
<dbReference type="AlphaFoldDB" id="A0A7W8HYT2"/>
<dbReference type="PANTHER" id="PTHR42993:SF1">
    <property type="entry name" value="MAOC-LIKE DEHYDRATASE DOMAIN-CONTAINING PROTEIN"/>
    <property type="match status" value="1"/>
</dbReference>
<dbReference type="PANTHER" id="PTHR42993">
    <property type="entry name" value="MAOC-LIKE DEHYDRATASE DOMAIN-CONTAINING PROTEIN"/>
    <property type="match status" value="1"/>
</dbReference>
<name>A0A7W8HYT2_9CAUL</name>
<evidence type="ECO:0000259" key="1">
    <source>
        <dbReference type="Pfam" id="PF01575"/>
    </source>
</evidence>
<proteinExistence type="predicted"/>
<organism evidence="2 3">
    <name type="scientific">Brevundimonas basaltis</name>
    <dbReference type="NCBI Taxonomy" id="472166"/>
    <lineage>
        <taxon>Bacteria</taxon>
        <taxon>Pseudomonadati</taxon>
        <taxon>Pseudomonadota</taxon>
        <taxon>Alphaproteobacteria</taxon>
        <taxon>Caulobacterales</taxon>
        <taxon>Caulobacteraceae</taxon>
        <taxon>Brevundimonas</taxon>
    </lineage>
</organism>
<dbReference type="Proteomes" id="UP000566663">
    <property type="component" value="Unassembled WGS sequence"/>
</dbReference>
<gene>
    <name evidence="2" type="ORF">HNQ67_001092</name>
</gene>
<evidence type="ECO:0000313" key="2">
    <source>
        <dbReference type="EMBL" id="MBB5291578.1"/>
    </source>
</evidence>
<feature type="domain" description="MaoC-like" evidence="1">
    <location>
        <begin position="19"/>
        <end position="120"/>
    </location>
</feature>
<evidence type="ECO:0000313" key="3">
    <source>
        <dbReference type="Proteomes" id="UP000566663"/>
    </source>
</evidence>
<dbReference type="InterPro" id="IPR029069">
    <property type="entry name" value="HotDog_dom_sf"/>
</dbReference>
<reference evidence="2 3" key="1">
    <citation type="submission" date="2020-08" db="EMBL/GenBank/DDBJ databases">
        <title>Genomic Encyclopedia of Type Strains, Phase IV (KMG-IV): sequencing the most valuable type-strain genomes for metagenomic binning, comparative biology and taxonomic classification.</title>
        <authorList>
            <person name="Goeker M."/>
        </authorList>
    </citation>
    <scope>NUCLEOTIDE SEQUENCE [LARGE SCALE GENOMIC DNA]</scope>
    <source>
        <strain evidence="2 3">DSM 25335</strain>
    </source>
</reference>